<sequence>MSGPPDHLPPAPPNGALELARLLSFTTRIEPELIRAVRLRFLPRLDAGAEADLWFSDWVGARTPEAIALLPQCLPYLRAGLAERLRSEPDLAGVLGLVKTHHRDLSPALLLEEQVTWHTLTGDLDAAGRQLDRVLHALVREERSGLAGWFAEAWHRLPAEARSTPTAWGLAHASRPHVPAFDAEQPADLALADVAAIGDAVGEVRLGVLREGDTLVLGRVGGRNAAAVSVPDTRPRLVEIVSDTGTRSVRVAGDAVAVRVEVGHGPVHLRTGTGRVYRIEPAPERTAPDVDDPRIADLIRRLREEDPGRAAAELAPVLSDLLDRSRTEEDLASLRRVVRLSNQVSKAGHSPGDFPLLGLVAAEAYLSYGILQEDRRSLEQALLVSGLVLDSPGFAQNLTAHAVRGAALRGLFSYTGDTAQLHRALEVAVPVPGSSGTTGPEHRRLVAELLSTYVTLYEADPGNSVLRDALSLADRAFVTAEDEAFWALPLAGMLLARHEATGDPAVLERVERLALDEWPSDEPRDARTERQLLLSRLCLARFRESCSRDDFEQALRHARWAVSLVPPHARLRGVRPRLMLAHVLRLRFSLTGERDALDEAIALLRVVTADTPPSSPWRGTAHHDLARCLVDGHLRSGLRTELQEARAACAAVLTENRGRGPSMALRQASQVLAGECLLLDYVASGDPDVLQEAVLTFMTGWETPFLLAPRSPWCPMPEIVSALLRVPDREPEGGMLVELLDAWEAAVRASEADLGSLRASLSSLSLVRADRLSRRPEPSRVHLFQANEEIQRAVTSAAHPLLRLRTRLCQTELALLLGDVEEAFGALEHATRDLTPLLVLPPAPAHRDALALWERLSREVAAHAIGAREPGRALAVLERRGIVMTEYGAGAPNGPRPPAVTELRWLWAYLHLGLDHVSRSRRRRERVLRLMEASAKAVPGVPVLTGSTAPEVLHRPASVAEEGPVVVLNAAAHRCDALLVTRQGVSALPLDVRLEDLRERAQHFRSARPHDASGIRASLGWLAESTVWPVLRALGLMPHRTGTRSPGSSKRTDRAEDETLPRLWWCPTGPFSGLPLHAAGGPERMALDHAVHSYVPSLRTLASARHRERRTDDAEQRMLIVLSSGELRWAREEVDRIRDMVPHTRVLEGSDLTVKEVVGRLAEHTYFHYSGSASRRNGRSVLHIAEGLGRQHLPGGLVPHGVLAYLSACDTTGDFPPGDDGGWTVAASLQSAGFRHVIGALDMVDDRAAMLVATAFYRRLRTSSRRLAPERAARALHGALREARRDGFLLEVLTMVHLGP</sequence>
<gene>
    <name evidence="2" type="ORF">GCM10017667_79400</name>
</gene>
<accession>A0A919BXS3</accession>
<reference evidence="2" key="2">
    <citation type="submission" date="2020-09" db="EMBL/GenBank/DDBJ databases">
        <authorList>
            <person name="Sun Q."/>
            <person name="Ohkuma M."/>
        </authorList>
    </citation>
    <scope>NUCLEOTIDE SEQUENCE</scope>
    <source>
        <strain evidence="2">JCM 4122</strain>
    </source>
</reference>
<feature type="domain" description="CHAT" evidence="1">
    <location>
        <begin position="1020"/>
        <end position="1285"/>
    </location>
</feature>
<dbReference type="RefSeq" id="WP_190044933.1">
    <property type="nucleotide sequence ID" value="NZ_BNBE01000004.1"/>
</dbReference>
<evidence type="ECO:0000259" key="1">
    <source>
        <dbReference type="Pfam" id="PF12770"/>
    </source>
</evidence>
<dbReference type="Pfam" id="PF12770">
    <property type="entry name" value="CHAT"/>
    <property type="match status" value="1"/>
</dbReference>
<dbReference type="Proteomes" id="UP000632849">
    <property type="component" value="Unassembled WGS sequence"/>
</dbReference>
<protein>
    <recommendedName>
        <fullName evidence="1">CHAT domain-containing protein</fullName>
    </recommendedName>
</protein>
<organism evidence="2 3">
    <name type="scientific">Streptomyces filamentosus</name>
    <name type="common">Streptomyces roseosporus</name>
    <dbReference type="NCBI Taxonomy" id="67294"/>
    <lineage>
        <taxon>Bacteria</taxon>
        <taxon>Bacillati</taxon>
        <taxon>Actinomycetota</taxon>
        <taxon>Actinomycetes</taxon>
        <taxon>Kitasatosporales</taxon>
        <taxon>Streptomycetaceae</taxon>
        <taxon>Streptomyces</taxon>
    </lineage>
</organism>
<evidence type="ECO:0000313" key="3">
    <source>
        <dbReference type="Proteomes" id="UP000632849"/>
    </source>
</evidence>
<keyword evidence="3" id="KW-1185">Reference proteome</keyword>
<dbReference type="EMBL" id="BNBE01000004">
    <property type="protein sequence ID" value="GHG29838.1"/>
    <property type="molecule type" value="Genomic_DNA"/>
</dbReference>
<comment type="caution">
    <text evidence="2">The sequence shown here is derived from an EMBL/GenBank/DDBJ whole genome shotgun (WGS) entry which is preliminary data.</text>
</comment>
<name>A0A919BXS3_STRFL</name>
<reference evidence="2" key="1">
    <citation type="journal article" date="2014" name="Int. J. Syst. Evol. Microbiol.">
        <title>Complete genome sequence of Corynebacterium casei LMG S-19264T (=DSM 44701T), isolated from a smear-ripened cheese.</title>
        <authorList>
            <consortium name="US DOE Joint Genome Institute (JGI-PGF)"/>
            <person name="Walter F."/>
            <person name="Albersmeier A."/>
            <person name="Kalinowski J."/>
            <person name="Ruckert C."/>
        </authorList>
    </citation>
    <scope>NUCLEOTIDE SEQUENCE</scope>
    <source>
        <strain evidence="2">JCM 4122</strain>
    </source>
</reference>
<dbReference type="InterPro" id="IPR024983">
    <property type="entry name" value="CHAT_dom"/>
</dbReference>
<proteinExistence type="predicted"/>
<evidence type="ECO:0000313" key="2">
    <source>
        <dbReference type="EMBL" id="GHG29838.1"/>
    </source>
</evidence>